<keyword evidence="1" id="KW-0175">Coiled coil</keyword>
<comment type="caution">
    <text evidence="2">The sequence shown here is derived from an EMBL/GenBank/DDBJ whole genome shotgun (WGS) entry which is preliminary data.</text>
</comment>
<organism evidence="2 3">
    <name type="scientific">Cytobacillus eiseniae</name>
    <dbReference type="NCBI Taxonomy" id="762947"/>
    <lineage>
        <taxon>Bacteria</taxon>
        <taxon>Bacillati</taxon>
        <taxon>Bacillota</taxon>
        <taxon>Bacilli</taxon>
        <taxon>Bacillales</taxon>
        <taxon>Bacillaceae</taxon>
        <taxon>Cytobacillus</taxon>
    </lineage>
</organism>
<feature type="coiled-coil region" evidence="1">
    <location>
        <begin position="48"/>
        <end position="75"/>
    </location>
</feature>
<protein>
    <submittedName>
        <fullName evidence="2">Uncharacterized protein</fullName>
    </submittedName>
</protein>
<dbReference type="EMBL" id="JAGIKZ010000012">
    <property type="protein sequence ID" value="MBP2241737.1"/>
    <property type="molecule type" value="Genomic_DNA"/>
</dbReference>
<reference evidence="2 3" key="1">
    <citation type="submission" date="2021-03" db="EMBL/GenBank/DDBJ databases">
        <title>Genomic Encyclopedia of Type Strains, Phase IV (KMG-IV): sequencing the most valuable type-strain genomes for metagenomic binning, comparative biology and taxonomic classification.</title>
        <authorList>
            <person name="Goeker M."/>
        </authorList>
    </citation>
    <scope>NUCLEOTIDE SEQUENCE [LARGE SCALE GENOMIC DNA]</scope>
    <source>
        <strain evidence="2 3">DSM 26675</strain>
    </source>
</reference>
<sequence length="169" mass="19035">MENVIESAQELINTLDNDLTRSATKNTATFIADKMRQLKGGRDKDIIIRGYEELINGLLEDKSELERIARSYKELYEGVEISAENLEYLQNTIRSAIKILGGLGVQSPQNDIAMESVVQLISLDTLRTMQLLGFNYKKAIGEPLTELCAEKIRSFGNTNNKTHQGNRKK</sequence>
<dbReference type="Proteomes" id="UP001519293">
    <property type="component" value="Unassembled WGS sequence"/>
</dbReference>
<accession>A0ABS4RFQ1</accession>
<evidence type="ECO:0000313" key="2">
    <source>
        <dbReference type="EMBL" id="MBP2241737.1"/>
    </source>
</evidence>
<proteinExistence type="predicted"/>
<dbReference type="RefSeq" id="WP_066400598.1">
    <property type="nucleotide sequence ID" value="NZ_JAGIKZ010000012.1"/>
</dbReference>
<evidence type="ECO:0000256" key="1">
    <source>
        <dbReference type="SAM" id="Coils"/>
    </source>
</evidence>
<gene>
    <name evidence="2" type="ORF">J2Z40_002309</name>
</gene>
<keyword evidence="3" id="KW-1185">Reference proteome</keyword>
<evidence type="ECO:0000313" key="3">
    <source>
        <dbReference type="Proteomes" id="UP001519293"/>
    </source>
</evidence>
<name>A0ABS4RFQ1_9BACI</name>